<dbReference type="EMBL" id="JAUSUR010000004">
    <property type="protein sequence ID" value="MDQ0361672.1"/>
    <property type="molecule type" value="Genomic_DNA"/>
</dbReference>
<sequence>MSIREQVKRFWRIFMEEKVNLENALSENKEQEVNEIVKILNTYYEECSNSSLEVAISDDFYELTFHTGQDKNVQLVTALLKQFVPEGVNEKWIINSYLPPLSDKALNTVLRIKDQEYYPEDFRVFYDLDEANKSFHVELYCNAFQFLDPNKANEIAVYMLQLFIGECALEAYIGTIDVIDSERSGNACILPEFYEIMIDIIEEKEWPEYYDPTTIYRVYSLKDEIDSKDVRKDMKMIFTVHPILISEVLEGQLVTYHQFFDYGGEFGFLYYKNNAGNEADAIYRQQLEKKLNDLLFPQGIAKSIGGAIGTTYSYIDLAIYDKEAFLKALKKINEKLSIELSYQSFEENTTV</sequence>
<dbReference type="Proteomes" id="UP001230220">
    <property type="component" value="Unassembled WGS sequence"/>
</dbReference>
<keyword evidence="2" id="KW-1185">Reference proteome</keyword>
<organism evidence="1 2">
    <name type="scientific">Breznakia pachnodae</name>
    <dbReference type="NCBI Taxonomy" id="265178"/>
    <lineage>
        <taxon>Bacteria</taxon>
        <taxon>Bacillati</taxon>
        <taxon>Bacillota</taxon>
        <taxon>Erysipelotrichia</taxon>
        <taxon>Erysipelotrichales</taxon>
        <taxon>Erysipelotrichaceae</taxon>
        <taxon>Breznakia</taxon>
    </lineage>
</organism>
<dbReference type="RefSeq" id="WP_307408594.1">
    <property type="nucleotide sequence ID" value="NZ_JAUSUR010000004.1"/>
</dbReference>
<gene>
    <name evidence="1" type="ORF">J2S15_002422</name>
</gene>
<reference evidence="1 2" key="1">
    <citation type="submission" date="2023-07" db="EMBL/GenBank/DDBJ databases">
        <title>Genomic Encyclopedia of Type Strains, Phase IV (KMG-IV): sequencing the most valuable type-strain genomes for metagenomic binning, comparative biology and taxonomic classification.</title>
        <authorList>
            <person name="Goeker M."/>
        </authorList>
    </citation>
    <scope>NUCLEOTIDE SEQUENCE [LARGE SCALE GENOMIC DNA]</scope>
    <source>
        <strain evidence="1 2">DSM 16784</strain>
    </source>
</reference>
<evidence type="ECO:0000313" key="1">
    <source>
        <dbReference type="EMBL" id="MDQ0361672.1"/>
    </source>
</evidence>
<proteinExistence type="predicted"/>
<accession>A0ABU0E460</accession>
<evidence type="ECO:0000313" key="2">
    <source>
        <dbReference type="Proteomes" id="UP001230220"/>
    </source>
</evidence>
<protein>
    <submittedName>
        <fullName evidence="1">Uncharacterized protein</fullName>
    </submittedName>
</protein>
<name>A0ABU0E460_9FIRM</name>
<comment type="caution">
    <text evidence="1">The sequence shown here is derived from an EMBL/GenBank/DDBJ whole genome shotgun (WGS) entry which is preliminary data.</text>
</comment>